<gene>
    <name evidence="2" type="ORF">PHYPSEUDO_012232</name>
</gene>
<evidence type="ECO:0000313" key="3">
    <source>
        <dbReference type="Proteomes" id="UP000694044"/>
    </source>
</evidence>
<feature type="region of interest" description="Disordered" evidence="1">
    <location>
        <begin position="89"/>
        <end position="116"/>
    </location>
</feature>
<reference evidence="2" key="1">
    <citation type="submission" date="2021-02" db="EMBL/GenBank/DDBJ databases">
        <authorList>
            <person name="Palmer J.M."/>
        </authorList>
    </citation>
    <scope>NUCLEOTIDE SEQUENCE</scope>
    <source>
        <strain evidence="2">SCRP734</strain>
    </source>
</reference>
<dbReference type="Proteomes" id="UP000694044">
    <property type="component" value="Unassembled WGS sequence"/>
</dbReference>
<dbReference type="EMBL" id="JAGDFM010000582">
    <property type="protein sequence ID" value="KAG7377064.1"/>
    <property type="molecule type" value="Genomic_DNA"/>
</dbReference>
<dbReference type="AlphaFoldDB" id="A0A8T1VC01"/>
<comment type="caution">
    <text evidence="2">The sequence shown here is derived from an EMBL/GenBank/DDBJ whole genome shotgun (WGS) entry which is preliminary data.</text>
</comment>
<evidence type="ECO:0000313" key="2">
    <source>
        <dbReference type="EMBL" id="KAG7377064.1"/>
    </source>
</evidence>
<keyword evidence="3" id="KW-1185">Reference proteome</keyword>
<feature type="region of interest" description="Disordered" evidence="1">
    <location>
        <begin position="32"/>
        <end position="76"/>
    </location>
</feature>
<accession>A0A8T1VC01</accession>
<sequence>MEPFTCGWCPTRAVLPPIDLSDLGLHFSGVPAARRSSHGTPSRLPQVRGAAGRAPMAQTPRPIGTARPGLTERELDRREKSVALVAVMMGPVPQPPPPPLHADASPLDAFEAKGRK</sequence>
<evidence type="ECO:0000256" key="1">
    <source>
        <dbReference type="SAM" id="MobiDB-lite"/>
    </source>
</evidence>
<organism evidence="2 3">
    <name type="scientific">Phytophthora pseudosyringae</name>
    <dbReference type="NCBI Taxonomy" id="221518"/>
    <lineage>
        <taxon>Eukaryota</taxon>
        <taxon>Sar</taxon>
        <taxon>Stramenopiles</taxon>
        <taxon>Oomycota</taxon>
        <taxon>Peronosporomycetes</taxon>
        <taxon>Peronosporales</taxon>
        <taxon>Peronosporaceae</taxon>
        <taxon>Phytophthora</taxon>
    </lineage>
</organism>
<name>A0A8T1VC01_9STRA</name>
<proteinExistence type="predicted"/>
<protein>
    <submittedName>
        <fullName evidence="2">Uncharacterized protein</fullName>
    </submittedName>
</protein>